<reference evidence="12 13" key="2">
    <citation type="submission" date="2020-03" db="EMBL/GenBank/DDBJ databases">
        <title>Campylobacter portucalensis sp. nov., a new species of Campylobacter isolated from the reproductive tract of bulls.</title>
        <authorList>
            <person name="Silva M.F."/>
            <person name="Pereira G."/>
            <person name="Carneiro C."/>
            <person name="Hemphill A."/>
            <person name="Mateus L."/>
            <person name="Lopes-Da-Costa L."/>
            <person name="Silva E."/>
        </authorList>
    </citation>
    <scope>NUCLEOTIDE SEQUENCE [LARGE SCALE GENOMIC DNA]</scope>
    <source>
        <strain evidence="12 13">FMV-PI01</strain>
    </source>
</reference>
<evidence type="ECO:0000256" key="5">
    <source>
        <dbReference type="ARBA" id="ARBA00012180"/>
    </source>
</evidence>
<organism evidence="12 13">
    <name type="scientific">Campylobacter portucalensis</name>
    <dbReference type="NCBI Taxonomy" id="2608384"/>
    <lineage>
        <taxon>Bacteria</taxon>
        <taxon>Pseudomonadati</taxon>
        <taxon>Campylobacterota</taxon>
        <taxon>Epsilonproteobacteria</taxon>
        <taxon>Campylobacterales</taxon>
        <taxon>Campylobacteraceae</taxon>
        <taxon>Campylobacter</taxon>
    </lineage>
</organism>
<comment type="similarity">
    <text evidence="3">Belongs to the RNase H family.</text>
</comment>
<dbReference type="InterPro" id="IPR036397">
    <property type="entry name" value="RNaseH_sf"/>
</dbReference>
<keyword evidence="9 12" id="KW-0378">Hydrolase</keyword>
<dbReference type="InterPro" id="IPR012337">
    <property type="entry name" value="RNaseH-like_sf"/>
</dbReference>
<dbReference type="PANTHER" id="PTHR10642:SF26">
    <property type="entry name" value="RIBONUCLEASE H1"/>
    <property type="match status" value="1"/>
</dbReference>
<keyword evidence="7" id="KW-0479">Metal-binding</keyword>
<reference evidence="12 13" key="1">
    <citation type="submission" date="2019-09" db="EMBL/GenBank/DDBJ databases">
        <authorList>
            <person name="Silva M."/>
            <person name="Pereira G."/>
            <person name="Lopes-Da-Costa L."/>
            <person name="Silva E."/>
        </authorList>
    </citation>
    <scope>NUCLEOTIDE SEQUENCE [LARGE SCALE GENOMIC DNA]</scope>
    <source>
        <strain evidence="12 13">FMV-PI01</strain>
    </source>
</reference>
<dbReference type="AlphaFoldDB" id="A0A6L5WGR4"/>
<evidence type="ECO:0000256" key="3">
    <source>
        <dbReference type="ARBA" id="ARBA00005300"/>
    </source>
</evidence>
<evidence type="ECO:0000256" key="9">
    <source>
        <dbReference type="ARBA" id="ARBA00022801"/>
    </source>
</evidence>
<evidence type="ECO:0000256" key="2">
    <source>
        <dbReference type="ARBA" id="ARBA00001946"/>
    </source>
</evidence>
<name>A0A6L5WGR4_9BACT</name>
<keyword evidence="13" id="KW-1185">Reference proteome</keyword>
<keyword evidence="10" id="KW-0460">Magnesium</keyword>
<dbReference type="SUPFAM" id="SSF53098">
    <property type="entry name" value="Ribonuclease H-like"/>
    <property type="match status" value="1"/>
</dbReference>
<evidence type="ECO:0000256" key="4">
    <source>
        <dbReference type="ARBA" id="ARBA00011245"/>
    </source>
</evidence>
<keyword evidence="8" id="KW-0255">Endonuclease</keyword>
<protein>
    <recommendedName>
        <fullName evidence="5">ribonuclease H</fullName>
        <ecNumber evidence="5">3.1.26.4</ecNumber>
    </recommendedName>
</protein>
<evidence type="ECO:0000259" key="11">
    <source>
        <dbReference type="PROSITE" id="PS50879"/>
    </source>
</evidence>
<sequence length="139" mass="15848">MKSICLFSDGSCLGNPGVGGWACILRYKENQKILVGGERNTTNNKMELTAVIMGLKSLKEPCDVEIYTDSSYVANSINLWLKGWIKKDFKNVKNVELWKEFLIVSKTHKIKAFWIKAHAGHPENEECDRLAREFAQKLK</sequence>
<dbReference type="InterPro" id="IPR002156">
    <property type="entry name" value="RNaseH_domain"/>
</dbReference>
<dbReference type="GO" id="GO:0004523">
    <property type="term" value="F:RNA-DNA hybrid ribonuclease activity"/>
    <property type="evidence" value="ECO:0007669"/>
    <property type="project" value="UniProtKB-EC"/>
</dbReference>
<comment type="subunit">
    <text evidence="4">Monomer.</text>
</comment>
<dbReference type="PANTHER" id="PTHR10642">
    <property type="entry name" value="RIBONUCLEASE H1"/>
    <property type="match status" value="1"/>
</dbReference>
<dbReference type="NCBIfam" id="NF001236">
    <property type="entry name" value="PRK00203.1"/>
    <property type="match status" value="1"/>
</dbReference>
<dbReference type="GO" id="GO:0046872">
    <property type="term" value="F:metal ion binding"/>
    <property type="evidence" value="ECO:0007669"/>
    <property type="project" value="UniProtKB-KW"/>
</dbReference>
<dbReference type="InterPro" id="IPR022892">
    <property type="entry name" value="RNaseHI"/>
</dbReference>
<comment type="catalytic activity">
    <reaction evidence="1">
        <text>Endonucleolytic cleavage to 5'-phosphomonoester.</text>
        <dbReference type="EC" id="3.1.26.4"/>
    </reaction>
</comment>
<evidence type="ECO:0000313" key="13">
    <source>
        <dbReference type="Proteomes" id="UP000476338"/>
    </source>
</evidence>
<evidence type="ECO:0000256" key="8">
    <source>
        <dbReference type="ARBA" id="ARBA00022759"/>
    </source>
</evidence>
<dbReference type="Gene3D" id="3.30.420.10">
    <property type="entry name" value="Ribonuclease H-like superfamily/Ribonuclease H"/>
    <property type="match status" value="1"/>
</dbReference>
<dbReference type="RefSeq" id="WP_326833082.1">
    <property type="nucleotide sequence ID" value="NZ_VWSJ01000008.1"/>
</dbReference>
<comment type="caution">
    <text evidence="12">The sequence shown here is derived from an EMBL/GenBank/DDBJ whole genome shotgun (WGS) entry which is preliminary data.</text>
</comment>
<dbReference type="CDD" id="cd09278">
    <property type="entry name" value="RNase_HI_prokaryote_like"/>
    <property type="match status" value="1"/>
</dbReference>
<comment type="cofactor">
    <cofactor evidence="2">
        <name>Mg(2+)</name>
        <dbReference type="ChEBI" id="CHEBI:18420"/>
    </cofactor>
</comment>
<gene>
    <name evidence="12" type="primary">rnhA</name>
    <name evidence="12" type="ORF">F1B92_03320</name>
</gene>
<dbReference type="GO" id="GO:0043137">
    <property type="term" value="P:DNA replication, removal of RNA primer"/>
    <property type="evidence" value="ECO:0007669"/>
    <property type="project" value="TreeGrafter"/>
</dbReference>
<dbReference type="EC" id="3.1.26.4" evidence="5"/>
<evidence type="ECO:0000313" key="12">
    <source>
        <dbReference type="EMBL" id="MSN96234.1"/>
    </source>
</evidence>
<evidence type="ECO:0000256" key="7">
    <source>
        <dbReference type="ARBA" id="ARBA00022723"/>
    </source>
</evidence>
<dbReference type="GO" id="GO:0003676">
    <property type="term" value="F:nucleic acid binding"/>
    <property type="evidence" value="ECO:0007669"/>
    <property type="project" value="InterPro"/>
</dbReference>
<dbReference type="PROSITE" id="PS50879">
    <property type="entry name" value="RNASE_H_1"/>
    <property type="match status" value="1"/>
</dbReference>
<evidence type="ECO:0000256" key="1">
    <source>
        <dbReference type="ARBA" id="ARBA00000077"/>
    </source>
</evidence>
<dbReference type="EMBL" id="VWSJ01000008">
    <property type="protein sequence ID" value="MSN96234.1"/>
    <property type="molecule type" value="Genomic_DNA"/>
</dbReference>
<dbReference type="InterPro" id="IPR050092">
    <property type="entry name" value="RNase_H"/>
</dbReference>
<accession>A0A6L5WGR4</accession>
<dbReference type="Pfam" id="PF00075">
    <property type="entry name" value="RNase_H"/>
    <property type="match status" value="1"/>
</dbReference>
<dbReference type="Proteomes" id="UP000476338">
    <property type="component" value="Unassembled WGS sequence"/>
</dbReference>
<evidence type="ECO:0000256" key="10">
    <source>
        <dbReference type="ARBA" id="ARBA00022842"/>
    </source>
</evidence>
<keyword evidence="6" id="KW-0540">Nuclease</keyword>
<proteinExistence type="inferred from homology"/>
<evidence type="ECO:0000256" key="6">
    <source>
        <dbReference type="ARBA" id="ARBA00022722"/>
    </source>
</evidence>
<feature type="domain" description="RNase H type-1" evidence="11">
    <location>
        <begin position="1"/>
        <end position="136"/>
    </location>
</feature>